<dbReference type="EMBL" id="JH715501">
    <property type="protein sequence ID" value="EFO12554.1"/>
    <property type="molecule type" value="Genomic_DNA"/>
</dbReference>
<proteinExistence type="predicted"/>
<protein>
    <submittedName>
        <fullName evidence="1">Uncharacterized protein</fullName>
    </submittedName>
</protein>
<gene>
    <name evidence="1" type="ORF">LOAG_15980</name>
</gene>
<organism evidence="1">
    <name type="scientific">Loa loa</name>
    <name type="common">Eye worm</name>
    <name type="synonym">Filaria loa</name>
    <dbReference type="NCBI Taxonomy" id="7209"/>
    <lineage>
        <taxon>Eukaryota</taxon>
        <taxon>Metazoa</taxon>
        <taxon>Ecdysozoa</taxon>
        <taxon>Nematoda</taxon>
        <taxon>Chromadorea</taxon>
        <taxon>Rhabditida</taxon>
        <taxon>Spirurina</taxon>
        <taxon>Spiruromorpha</taxon>
        <taxon>Filarioidea</taxon>
        <taxon>Onchocercidae</taxon>
        <taxon>Loa</taxon>
    </lineage>
</organism>
<dbReference type="KEGG" id="loa:LOAG_15980"/>
<name>A0A1S0TEJ1_LOALO</name>
<reference evidence="1" key="1">
    <citation type="submission" date="2012-04" db="EMBL/GenBank/DDBJ databases">
        <title>The Genome Sequence of Loa loa.</title>
        <authorList>
            <consortium name="The Broad Institute Genome Sequencing Platform"/>
            <consortium name="Broad Institute Genome Sequencing Center for Infectious Disease"/>
            <person name="Nutman T.B."/>
            <person name="Fink D.L."/>
            <person name="Russ C."/>
            <person name="Young S."/>
            <person name="Zeng Q."/>
            <person name="Gargeya S."/>
            <person name="Alvarado L."/>
            <person name="Berlin A."/>
            <person name="Chapman S.B."/>
            <person name="Chen Z."/>
            <person name="Freedman E."/>
            <person name="Gellesch M."/>
            <person name="Goldberg J."/>
            <person name="Griggs A."/>
            <person name="Gujja S."/>
            <person name="Heilman E.R."/>
            <person name="Heiman D."/>
            <person name="Howarth C."/>
            <person name="Mehta T."/>
            <person name="Neiman D."/>
            <person name="Pearson M."/>
            <person name="Roberts A."/>
            <person name="Saif S."/>
            <person name="Shea T."/>
            <person name="Shenoy N."/>
            <person name="Sisk P."/>
            <person name="Stolte C."/>
            <person name="Sykes S."/>
            <person name="White J."/>
            <person name="Yandava C."/>
            <person name="Haas B."/>
            <person name="Henn M.R."/>
            <person name="Nusbaum C."/>
            <person name="Birren B."/>
        </authorList>
    </citation>
    <scope>NUCLEOTIDE SEQUENCE [LARGE SCALE GENOMIC DNA]</scope>
</reference>
<sequence length="121" mass="13888">MRGYIIGDEIAKRRLIARAKCIQMAAYNVELARGDTIRQKITHGNDIDPNVSINKKKKVQEIGQRRKNYLGLEEFVGLIFIKLSDRFIATYQAIRQIHCNLLSYQTESLQLIKLLAIASQL</sequence>
<accession>A0A1S0TEJ1</accession>
<dbReference type="GeneID" id="9953474"/>
<dbReference type="RefSeq" id="XP_003151515.1">
    <property type="nucleotide sequence ID" value="XM_003151467.1"/>
</dbReference>
<dbReference type="AlphaFoldDB" id="A0A1S0TEJ1"/>
<dbReference type="InParanoid" id="A0A1S0TEJ1"/>
<evidence type="ECO:0000313" key="1">
    <source>
        <dbReference type="EMBL" id="EFO12554.1"/>
    </source>
</evidence>
<dbReference type="CTD" id="9953474"/>